<dbReference type="RefSeq" id="WP_118031623.1">
    <property type="nucleotide sequence ID" value="NZ_QRUH01000013.1"/>
</dbReference>
<evidence type="ECO:0000313" key="2">
    <source>
        <dbReference type="Proteomes" id="UP000285839"/>
    </source>
</evidence>
<dbReference type="EMBL" id="QRUH01000013">
    <property type="protein sequence ID" value="RGR46618.1"/>
    <property type="molecule type" value="Genomic_DNA"/>
</dbReference>
<reference evidence="1 2" key="1">
    <citation type="submission" date="2018-08" db="EMBL/GenBank/DDBJ databases">
        <title>A genome reference for cultivated species of the human gut microbiota.</title>
        <authorList>
            <person name="Zou Y."/>
            <person name="Xue W."/>
            <person name="Luo G."/>
        </authorList>
    </citation>
    <scope>NUCLEOTIDE SEQUENCE [LARGE SCALE GENOMIC DNA]</scope>
    <source>
        <strain evidence="1 2">AF25-21</strain>
    </source>
</reference>
<dbReference type="Proteomes" id="UP000285839">
    <property type="component" value="Unassembled WGS sequence"/>
</dbReference>
<accession>A0A412EMY7</accession>
<sequence length="67" mass="7758">MIKIDMWYNDKKEQATGLDIQFNDLGCFYSGNIRIFGKMVGDYYADSVQEICEAFPHLKEKINACLN</sequence>
<evidence type="ECO:0000313" key="1">
    <source>
        <dbReference type="EMBL" id="RGR46618.1"/>
    </source>
</evidence>
<gene>
    <name evidence="1" type="ORF">DWY46_14510</name>
</gene>
<name>A0A412EMY7_9FIRM</name>
<proteinExistence type="predicted"/>
<dbReference type="AlphaFoldDB" id="A0A412EMY7"/>
<organism evidence="1 2">
    <name type="scientific">Blautia obeum</name>
    <dbReference type="NCBI Taxonomy" id="40520"/>
    <lineage>
        <taxon>Bacteria</taxon>
        <taxon>Bacillati</taxon>
        <taxon>Bacillota</taxon>
        <taxon>Clostridia</taxon>
        <taxon>Lachnospirales</taxon>
        <taxon>Lachnospiraceae</taxon>
        <taxon>Blautia</taxon>
    </lineage>
</organism>
<comment type="caution">
    <text evidence="1">The sequence shown here is derived from an EMBL/GenBank/DDBJ whole genome shotgun (WGS) entry which is preliminary data.</text>
</comment>
<protein>
    <submittedName>
        <fullName evidence="1">Uncharacterized protein</fullName>
    </submittedName>
</protein>